<dbReference type="PANTHER" id="PTHR21676">
    <property type="entry name" value="PROTEIN STUM"/>
    <property type="match status" value="1"/>
</dbReference>
<keyword evidence="6" id="KW-1185">Reference proteome</keyword>
<dbReference type="Pfam" id="PF15795">
    <property type="entry name" value="Spec3"/>
    <property type="match status" value="1"/>
</dbReference>
<dbReference type="GO" id="GO:0016020">
    <property type="term" value="C:membrane"/>
    <property type="evidence" value="ECO:0007669"/>
    <property type="project" value="UniProtKB-SubCell"/>
</dbReference>
<comment type="subcellular location">
    <subcellularLocation>
        <location evidence="1">Membrane</location>
        <topology evidence="1">Multi-pass membrane protein</topology>
    </subcellularLocation>
</comment>
<protein>
    <submittedName>
        <fullName evidence="7">Protein stum homolog</fullName>
    </submittedName>
</protein>
<organism evidence="6 7">
    <name type="scientific">Dermatophagoides pteronyssinus</name>
    <name type="common">European house dust mite</name>
    <dbReference type="NCBI Taxonomy" id="6956"/>
    <lineage>
        <taxon>Eukaryota</taxon>
        <taxon>Metazoa</taxon>
        <taxon>Ecdysozoa</taxon>
        <taxon>Arthropoda</taxon>
        <taxon>Chelicerata</taxon>
        <taxon>Arachnida</taxon>
        <taxon>Acari</taxon>
        <taxon>Acariformes</taxon>
        <taxon>Sarcoptiformes</taxon>
        <taxon>Astigmata</taxon>
        <taxon>Psoroptidia</taxon>
        <taxon>Analgoidea</taxon>
        <taxon>Pyroglyphidae</taxon>
        <taxon>Dermatophagoidinae</taxon>
        <taxon>Dermatophagoides</taxon>
    </lineage>
</organism>
<name>A0A6P6YI94_DERPT</name>
<keyword evidence="2 5" id="KW-0812">Transmembrane</keyword>
<dbReference type="PANTHER" id="PTHR21676:SF6">
    <property type="entry name" value="PROTEIN STUM"/>
    <property type="match status" value="1"/>
</dbReference>
<dbReference type="RefSeq" id="XP_027205000.1">
    <property type="nucleotide sequence ID" value="XM_027349199.1"/>
</dbReference>
<dbReference type="GO" id="GO:0071683">
    <property type="term" value="C:sensory dendrite"/>
    <property type="evidence" value="ECO:0007669"/>
    <property type="project" value="TreeGrafter"/>
</dbReference>
<dbReference type="InterPro" id="IPR026673">
    <property type="entry name" value="SPEC3/Stum"/>
</dbReference>
<dbReference type="GO" id="GO:0042330">
    <property type="term" value="P:taxis"/>
    <property type="evidence" value="ECO:0007669"/>
    <property type="project" value="TreeGrafter"/>
</dbReference>
<dbReference type="Proteomes" id="UP000515146">
    <property type="component" value="Unplaced"/>
</dbReference>
<keyword evidence="3 5" id="KW-1133">Transmembrane helix</keyword>
<evidence type="ECO:0000256" key="2">
    <source>
        <dbReference type="ARBA" id="ARBA00022692"/>
    </source>
</evidence>
<evidence type="ECO:0000313" key="7">
    <source>
        <dbReference type="RefSeq" id="XP_027205000.1"/>
    </source>
</evidence>
<dbReference type="GO" id="GO:0050954">
    <property type="term" value="P:sensory perception of mechanical stimulus"/>
    <property type="evidence" value="ECO:0007669"/>
    <property type="project" value="TreeGrafter"/>
</dbReference>
<evidence type="ECO:0000313" key="6">
    <source>
        <dbReference type="Proteomes" id="UP000515146"/>
    </source>
</evidence>
<reference evidence="7" key="1">
    <citation type="submission" date="2025-08" db="UniProtKB">
        <authorList>
            <consortium name="RefSeq"/>
        </authorList>
    </citation>
    <scope>IDENTIFICATION</scope>
    <source>
        <strain evidence="7">Airmid</strain>
    </source>
</reference>
<dbReference type="KEGG" id="dpte:113798636"/>
<dbReference type="OMA" id="ILWGMNF"/>
<dbReference type="OrthoDB" id="361532at2759"/>
<keyword evidence="4 5" id="KW-0472">Membrane</keyword>
<evidence type="ECO:0000256" key="4">
    <source>
        <dbReference type="ARBA" id="ARBA00023136"/>
    </source>
</evidence>
<sequence length="120" mass="13656">MVMLDYRLYFINDAEKHGFFRKAVPTLPLAIAVLFCMLNLLLPGSGTFLASFAIIFGSQTEYGSGYGYQAFLICFLSSLLQFITAIFVFGWVWSIMWGIVFIKNSLRYGQKRDIHTISLC</sequence>
<evidence type="ECO:0000256" key="1">
    <source>
        <dbReference type="ARBA" id="ARBA00004141"/>
    </source>
</evidence>
<dbReference type="AlphaFoldDB" id="A0A6P6YI94"/>
<evidence type="ECO:0000256" key="5">
    <source>
        <dbReference type="SAM" id="Phobius"/>
    </source>
</evidence>
<accession>A0A6P6YI94</accession>
<feature type="transmembrane region" description="Helical" evidence="5">
    <location>
        <begin position="69"/>
        <end position="102"/>
    </location>
</feature>
<dbReference type="InParanoid" id="A0A6P6YI94"/>
<dbReference type="GO" id="GO:0019230">
    <property type="term" value="P:proprioception"/>
    <property type="evidence" value="ECO:0007669"/>
    <property type="project" value="TreeGrafter"/>
</dbReference>
<gene>
    <name evidence="7" type="primary">LOC113798636</name>
</gene>
<evidence type="ECO:0000256" key="3">
    <source>
        <dbReference type="ARBA" id="ARBA00022989"/>
    </source>
</evidence>
<feature type="transmembrane region" description="Helical" evidence="5">
    <location>
        <begin position="29"/>
        <end position="57"/>
    </location>
</feature>
<proteinExistence type="predicted"/>